<dbReference type="AlphaFoldDB" id="A0A085LRM7"/>
<name>A0A085LRM7_9BILA</name>
<dbReference type="InterPro" id="IPR029057">
    <property type="entry name" value="PRTase-like"/>
</dbReference>
<comment type="cofactor">
    <cofactor evidence="12">
        <name>Mg(2+)</name>
        <dbReference type="ChEBI" id="CHEBI:18420"/>
    </cofactor>
    <text evidence="12">Binds 1 Mg(2+) ion per subunit.</text>
</comment>
<comment type="catalytic activity">
    <reaction evidence="10">
        <text>5-phospho-beta-D-ribosylamine + L-glutamate + diphosphate = 5-phospho-alpha-D-ribose 1-diphosphate + L-glutamine + H2O</text>
        <dbReference type="Rhea" id="RHEA:14905"/>
        <dbReference type="ChEBI" id="CHEBI:15377"/>
        <dbReference type="ChEBI" id="CHEBI:29985"/>
        <dbReference type="ChEBI" id="CHEBI:33019"/>
        <dbReference type="ChEBI" id="CHEBI:58017"/>
        <dbReference type="ChEBI" id="CHEBI:58359"/>
        <dbReference type="ChEBI" id="CHEBI:58681"/>
        <dbReference type="EC" id="2.4.2.14"/>
    </reaction>
    <physiologicalReaction direction="right-to-left" evidence="10">
        <dbReference type="Rhea" id="RHEA:14907"/>
    </physiologicalReaction>
</comment>
<keyword evidence="5 11" id="KW-0808">Transferase</keyword>
<dbReference type="InterPro" id="IPR005854">
    <property type="entry name" value="PurF"/>
</dbReference>
<dbReference type="PANTHER" id="PTHR11907">
    <property type="entry name" value="AMIDOPHOSPHORIBOSYLTRANSFERASE"/>
    <property type="match status" value="1"/>
</dbReference>
<dbReference type="InterPro" id="IPR029055">
    <property type="entry name" value="Ntn_hydrolases_N"/>
</dbReference>
<evidence type="ECO:0000256" key="3">
    <source>
        <dbReference type="ARBA" id="ARBA00011941"/>
    </source>
</evidence>
<dbReference type="PROSITE" id="PS51278">
    <property type="entry name" value="GATASE_TYPE_2"/>
    <property type="match status" value="1"/>
</dbReference>
<keyword evidence="12" id="KW-0479">Metal-binding</keyword>
<feature type="binding site" evidence="12">
    <location>
        <position position="318"/>
    </location>
    <ligand>
        <name>Mg(2+)</name>
        <dbReference type="ChEBI" id="CHEBI:18420"/>
    </ligand>
</feature>
<keyword evidence="13" id="KW-0408">Iron</keyword>
<evidence type="ECO:0000256" key="11">
    <source>
        <dbReference type="PIRNR" id="PIRNR000485"/>
    </source>
</evidence>
<evidence type="ECO:0000256" key="5">
    <source>
        <dbReference type="ARBA" id="ARBA00022679"/>
    </source>
</evidence>
<feature type="binding site" evidence="13">
    <location>
        <position position="271"/>
    </location>
    <ligand>
        <name>[4Fe-4S] cluster</name>
        <dbReference type="ChEBI" id="CHEBI:49883"/>
    </ligand>
</feature>
<evidence type="ECO:0000256" key="12">
    <source>
        <dbReference type="PIRSR" id="PIRSR000485-2"/>
    </source>
</evidence>
<comment type="cofactor">
    <cofactor evidence="13">
        <name>[4Fe-4S] cluster</name>
        <dbReference type="ChEBI" id="CHEBI:49883"/>
    </cofactor>
    <text evidence="13">Binds 1 [4Fe-4S] cluster per subunit.</text>
</comment>
<feature type="binding site" evidence="12">
    <location>
        <position position="381"/>
    </location>
    <ligand>
        <name>Mg(2+)</name>
        <dbReference type="ChEBI" id="CHEBI:18420"/>
    </ligand>
</feature>
<dbReference type="GO" id="GO:0006189">
    <property type="term" value="P:'de novo' IMP biosynthetic process"/>
    <property type="evidence" value="ECO:0007669"/>
    <property type="project" value="UniProtKB-UniPathway"/>
</dbReference>
<dbReference type="GO" id="GO:0051536">
    <property type="term" value="F:iron-sulfur cluster binding"/>
    <property type="evidence" value="ECO:0007669"/>
    <property type="project" value="UniProtKB-KW"/>
</dbReference>
<evidence type="ECO:0000256" key="10">
    <source>
        <dbReference type="ARBA" id="ARBA00048545"/>
    </source>
</evidence>
<keyword evidence="7" id="KW-0315">Glutamine amidotransferase</keyword>
<evidence type="ECO:0000256" key="7">
    <source>
        <dbReference type="ARBA" id="ARBA00022962"/>
    </source>
</evidence>
<dbReference type="PIRSF" id="PIRSF000485">
    <property type="entry name" value="Amd_phspho_trans"/>
    <property type="match status" value="1"/>
</dbReference>
<proteinExistence type="inferred from homology"/>
<dbReference type="SUPFAM" id="SSF56235">
    <property type="entry name" value="N-terminal nucleophile aminohydrolases (Ntn hydrolases)"/>
    <property type="match status" value="1"/>
</dbReference>
<accession>A0A085LRM7</accession>
<sequence length="487" mass="53256">MENWMKNEAMKLPASLDNYERQRLLVQSVEQQTVESVYLFHHSAKRGQESAGIVVSDGVSNHFRSVKEVGLVNRVFNEAKLQSLSKGIASLGHVRYSTNGAKDSLSSVQPFIVYTQRGVMAIAHNGELSNVKKVRRQLLKNGIGLSTDTDSELIAQLIASHEHDDCMMAIRDIMWTLSASYSLVIMLADRLLAVRDPWGNRPLCIGSLAGGSGKSEMLAWFVSSESCAFASLPNVSLVREIEPGEIVELTAHGTTRSVCVSQPSGGKSAFCIFEYIYFARADSIFEGQQVHRARFRCGIKLAKEAPVDADLISTVPSSATPAALGFSQSSGIPYQEVFCKSNYVGRSFIQPFDDSRKSSIKQKFSPLVQNYSGSRVVLVDDSIVRGNTMAVLVKLLKQTGASEVHIRIASPPVRHPCYFGINIPTREELLAYQKSLADIKTFFDADSVAYLSIDGLLEVISSGANSKVGSGYCTACLTGVYPVNIDW</sequence>
<evidence type="ECO:0000313" key="16">
    <source>
        <dbReference type="Proteomes" id="UP000030764"/>
    </source>
</evidence>
<feature type="domain" description="Glutamine amidotransferase type-2" evidence="14">
    <location>
        <begin position="14"/>
        <end position="252"/>
    </location>
</feature>
<evidence type="ECO:0000256" key="2">
    <source>
        <dbReference type="ARBA" id="ARBA00010138"/>
    </source>
</evidence>
<dbReference type="Pfam" id="PF00156">
    <property type="entry name" value="Pribosyltran"/>
    <property type="match status" value="1"/>
</dbReference>
<comment type="pathway">
    <text evidence="1 11">Purine metabolism; IMP biosynthesis via de novo pathway; N(1)-(5-phospho-D-ribosyl)glycinamide from 5-phospho-alpha-D-ribose 1-diphosphate: step 1/2.</text>
</comment>
<dbReference type="NCBIfam" id="TIGR01134">
    <property type="entry name" value="purF"/>
    <property type="match status" value="1"/>
</dbReference>
<evidence type="ECO:0000256" key="4">
    <source>
        <dbReference type="ARBA" id="ARBA00022676"/>
    </source>
</evidence>
<evidence type="ECO:0000256" key="13">
    <source>
        <dbReference type="PIRSR" id="PIRSR000485-3"/>
    </source>
</evidence>
<dbReference type="CDD" id="cd06223">
    <property type="entry name" value="PRTases_typeI"/>
    <property type="match status" value="1"/>
</dbReference>
<evidence type="ECO:0000256" key="6">
    <source>
        <dbReference type="ARBA" id="ARBA00022755"/>
    </source>
</evidence>
<dbReference type="EC" id="2.4.2.14" evidence="3 11"/>
<dbReference type="GO" id="GO:0004044">
    <property type="term" value="F:amidophosphoribosyltransferase activity"/>
    <property type="evidence" value="ECO:0007669"/>
    <property type="project" value="UniProtKB-EC"/>
</dbReference>
<keyword evidence="4 11" id="KW-0328">Glycosyltransferase</keyword>
<evidence type="ECO:0000256" key="1">
    <source>
        <dbReference type="ARBA" id="ARBA00005209"/>
    </source>
</evidence>
<protein>
    <recommendedName>
        <fullName evidence="8 11">Amidophosphoribosyltransferase</fullName>
        <shortName evidence="11">ATase</shortName>
        <ecNumber evidence="3 11">2.4.2.14</ecNumber>
    </recommendedName>
    <alternativeName>
        <fullName evidence="9 11">Glutamine phosphoribosylpyrophosphate amidotransferase</fullName>
    </alternativeName>
</protein>
<organism evidence="15 16">
    <name type="scientific">Trichuris suis</name>
    <name type="common">pig whipworm</name>
    <dbReference type="NCBI Taxonomy" id="68888"/>
    <lineage>
        <taxon>Eukaryota</taxon>
        <taxon>Metazoa</taxon>
        <taxon>Ecdysozoa</taxon>
        <taxon>Nematoda</taxon>
        <taxon>Enoplea</taxon>
        <taxon>Dorylaimia</taxon>
        <taxon>Trichinellida</taxon>
        <taxon>Trichuridae</taxon>
        <taxon>Trichuris</taxon>
    </lineage>
</organism>
<evidence type="ECO:0000259" key="14">
    <source>
        <dbReference type="PROSITE" id="PS51278"/>
    </source>
</evidence>
<keyword evidence="13" id="KW-0411">Iron-sulfur</keyword>
<dbReference type="GO" id="GO:0009113">
    <property type="term" value="P:purine nucleobase biosynthetic process"/>
    <property type="evidence" value="ECO:0007669"/>
    <property type="project" value="InterPro"/>
</dbReference>
<feature type="binding site" evidence="13">
    <location>
        <position position="476"/>
    </location>
    <ligand>
        <name>[4Fe-4S] cluster</name>
        <dbReference type="ChEBI" id="CHEBI:49883"/>
    </ligand>
</feature>
<dbReference type="Proteomes" id="UP000030764">
    <property type="component" value="Unassembled WGS sequence"/>
</dbReference>
<keyword evidence="6 11" id="KW-0658">Purine biosynthesis</keyword>
<keyword evidence="16" id="KW-1185">Reference proteome</keyword>
<dbReference type="HAMAP" id="MF_01931">
    <property type="entry name" value="PurF"/>
    <property type="match status" value="1"/>
</dbReference>
<feature type="binding site" evidence="12">
    <location>
        <position position="380"/>
    </location>
    <ligand>
        <name>Mg(2+)</name>
        <dbReference type="ChEBI" id="CHEBI:18420"/>
    </ligand>
</feature>
<gene>
    <name evidence="15" type="ORF">M513_11486</name>
</gene>
<evidence type="ECO:0000313" key="15">
    <source>
        <dbReference type="EMBL" id="KFD47623.1"/>
    </source>
</evidence>
<dbReference type="GO" id="GO:0046872">
    <property type="term" value="F:metal ion binding"/>
    <property type="evidence" value="ECO:0007669"/>
    <property type="project" value="UniProtKB-KW"/>
</dbReference>
<feature type="binding site" evidence="13">
    <location>
        <position position="473"/>
    </location>
    <ligand>
        <name>[4Fe-4S] cluster</name>
        <dbReference type="ChEBI" id="CHEBI:49883"/>
    </ligand>
</feature>
<feature type="binding site" evidence="13">
    <location>
        <position position="417"/>
    </location>
    <ligand>
        <name>[4Fe-4S] cluster</name>
        <dbReference type="ChEBI" id="CHEBI:49883"/>
    </ligand>
</feature>
<dbReference type="Pfam" id="PF13522">
    <property type="entry name" value="GATase_6"/>
    <property type="match status" value="1"/>
</dbReference>
<dbReference type="UniPathway" id="UPA00074">
    <property type="reaction ID" value="UER00124"/>
</dbReference>
<keyword evidence="12" id="KW-0460">Magnesium</keyword>
<reference evidence="15 16" key="1">
    <citation type="journal article" date="2014" name="Nat. Genet.">
        <title>Genome and transcriptome of the porcine whipworm Trichuris suis.</title>
        <authorList>
            <person name="Jex A.R."/>
            <person name="Nejsum P."/>
            <person name="Schwarz E.M."/>
            <person name="Hu L."/>
            <person name="Young N.D."/>
            <person name="Hall R.S."/>
            <person name="Korhonen P.K."/>
            <person name="Liao S."/>
            <person name="Thamsborg S."/>
            <person name="Xia J."/>
            <person name="Xu P."/>
            <person name="Wang S."/>
            <person name="Scheerlinck J.P."/>
            <person name="Hofmann A."/>
            <person name="Sternberg P.W."/>
            <person name="Wang J."/>
            <person name="Gasser R.B."/>
        </authorList>
    </citation>
    <scope>NUCLEOTIDE SEQUENCE [LARGE SCALE GENOMIC DNA]</scope>
    <source>
        <strain evidence="15">DCEP-RM93M</strain>
    </source>
</reference>
<dbReference type="Gene3D" id="3.60.20.10">
    <property type="entry name" value="Glutamine Phosphoribosylpyrophosphate, subunit 1, domain 1"/>
    <property type="match status" value="1"/>
</dbReference>
<dbReference type="InterPro" id="IPR017932">
    <property type="entry name" value="GATase_2_dom"/>
</dbReference>
<evidence type="ECO:0000256" key="8">
    <source>
        <dbReference type="ARBA" id="ARBA00033770"/>
    </source>
</evidence>
<dbReference type="SUPFAM" id="SSF53271">
    <property type="entry name" value="PRTase-like"/>
    <property type="match status" value="1"/>
</dbReference>
<comment type="similarity">
    <text evidence="2 11">In the C-terminal section; belongs to the purine/pyrimidine phosphoribosyltransferase family.</text>
</comment>
<dbReference type="Gene3D" id="3.40.50.2020">
    <property type="match status" value="1"/>
</dbReference>
<dbReference type="EMBL" id="KL363319">
    <property type="protein sequence ID" value="KFD47623.1"/>
    <property type="molecule type" value="Genomic_DNA"/>
</dbReference>
<evidence type="ECO:0000256" key="9">
    <source>
        <dbReference type="ARBA" id="ARBA00033776"/>
    </source>
</evidence>
<dbReference type="InterPro" id="IPR000836">
    <property type="entry name" value="PRTase_dom"/>
</dbReference>